<dbReference type="EMBL" id="CP031037">
    <property type="protein sequence ID" value="QDZ20482.1"/>
    <property type="molecule type" value="Genomic_DNA"/>
</dbReference>
<dbReference type="Proteomes" id="UP000316726">
    <property type="component" value="Chromosome 4"/>
</dbReference>
<protein>
    <submittedName>
        <fullName evidence="2">Uncharacterized protein</fullName>
    </submittedName>
</protein>
<keyword evidence="3" id="KW-1185">Reference proteome</keyword>
<organism evidence="2 3">
    <name type="scientific">Chloropicon primus</name>
    <dbReference type="NCBI Taxonomy" id="1764295"/>
    <lineage>
        <taxon>Eukaryota</taxon>
        <taxon>Viridiplantae</taxon>
        <taxon>Chlorophyta</taxon>
        <taxon>Chloropicophyceae</taxon>
        <taxon>Chloropicales</taxon>
        <taxon>Chloropicaceae</taxon>
        <taxon>Chloropicon</taxon>
    </lineage>
</organism>
<feature type="compositionally biased region" description="Basic residues" evidence="1">
    <location>
        <begin position="89"/>
        <end position="100"/>
    </location>
</feature>
<feature type="compositionally biased region" description="Basic and acidic residues" evidence="1">
    <location>
        <begin position="65"/>
        <end position="88"/>
    </location>
</feature>
<evidence type="ECO:0000313" key="3">
    <source>
        <dbReference type="Proteomes" id="UP000316726"/>
    </source>
</evidence>
<feature type="compositionally biased region" description="Basic and acidic residues" evidence="1">
    <location>
        <begin position="101"/>
        <end position="124"/>
    </location>
</feature>
<evidence type="ECO:0000256" key="1">
    <source>
        <dbReference type="SAM" id="MobiDB-lite"/>
    </source>
</evidence>
<feature type="compositionally biased region" description="Basic and acidic residues" evidence="1">
    <location>
        <begin position="39"/>
        <end position="53"/>
    </location>
</feature>
<accession>A0A5B8MM99</accession>
<evidence type="ECO:0000313" key="2">
    <source>
        <dbReference type="EMBL" id="QDZ20482.1"/>
    </source>
</evidence>
<name>A0A5B8MM99_9CHLO</name>
<reference evidence="2 3" key="1">
    <citation type="submission" date="2018-07" db="EMBL/GenBank/DDBJ databases">
        <title>The complete nuclear genome of the prasinophyte Chloropicon primus (CCMP1205).</title>
        <authorList>
            <person name="Pombert J.-F."/>
            <person name="Otis C."/>
            <person name="Turmel M."/>
            <person name="Lemieux C."/>
        </authorList>
    </citation>
    <scope>NUCLEOTIDE SEQUENCE [LARGE SCALE GENOMIC DNA]</scope>
    <source>
        <strain evidence="2 3">CCMP1205</strain>
    </source>
</reference>
<feature type="compositionally biased region" description="Basic and acidic residues" evidence="1">
    <location>
        <begin position="20"/>
        <end position="32"/>
    </location>
</feature>
<feature type="region of interest" description="Disordered" evidence="1">
    <location>
        <begin position="1"/>
        <end position="138"/>
    </location>
</feature>
<dbReference type="AlphaFoldDB" id="A0A5B8MM99"/>
<proteinExistence type="predicted"/>
<sequence length="233" mass="26497">MGRRRGRGRYEPVERGQGGRNEREEPRRDRGSPRSKRKRSEEDGRKDTGDLRRRLGNNNNNNNNNKEEAREQQRDRREKDGNERPSRRERSRSRSPVRGRGRGEAARKSVAKPSREGRRGRQGEAEPPQPAGLTAEQRLRQGFGVHLLEEVRGLLSRHLLSNTSRLGDELYGKYQAFMGWKENPKGLASLNVEKSGKPLLQLEKGEPAKEGGGKDREESTLKVVSNCIEVLTS</sequence>
<gene>
    <name evidence="2" type="ORF">A3770_04p30000</name>
</gene>